<evidence type="ECO:0000313" key="2">
    <source>
        <dbReference type="EMBL" id="KAJ1188011.1"/>
    </source>
</evidence>
<dbReference type="AlphaFoldDB" id="A0AAV7UH32"/>
<gene>
    <name evidence="2" type="ORF">NDU88_004776</name>
</gene>
<keyword evidence="3" id="KW-1185">Reference proteome</keyword>
<reference evidence="2" key="1">
    <citation type="journal article" date="2022" name="bioRxiv">
        <title>Sequencing and chromosome-scale assembly of the giantPleurodeles waltlgenome.</title>
        <authorList>
            <person name="Brown T."/>
            <person name="Elewa A."/>
            <person name="Iarovenko S."/>
            <person name="Subramanian E."/>
            <person name="Araus A.J."/>
            <person name="Petzold A."/>
            <person name="Susuki M."/>
            <person name="Suzuki K.-i.T."/>
            <person name="Hayashi T."/>
            <person name="Toyoda A."/>
            <person name="Oliveira C."/>
            <person name="Osipova E."/>
            <person name="Leigh N.D."/>
            <person name="Simon A."/>
            <person name="Yun M.H."/>
        </authorList>
    </citation>
    <scope>NUCLEOTIDE SEQUENCE</scope>
    <source>
        <strain evidence="2">20211129_DDA</strain>
        <tissue evidence="2">Liver</tissue>
    </source>
</reference>
<comment type="caution">
    <text evidence="2">The sequence shown here is derived from an EMBL/GenBank/DDBJ whole genome shotgun (WGS) entry which is preliminary data.</text>
</comment>
<organism evidence="2 3">
    <name type="scientific">Pleurodeles waltl</name>
    <name type="common">Iberian ribbed newt</name>
    <dbReference type="NCBI Taxonomy" id="8319"/>
    <lineage>
        <taxon>Eukaryota</taxon>
        <taxon>Metazoa</taxon>
        <taxon>Chordata</taxon>
        <taxon>Craniata</taxon>
        <taxon>Vertebrata</taxon>
        <taxon>Euteleostomi</taxon>
        <taxon>Amphibia</taxon>
        <taxon>Batrachia</taxon>
        <taxon>Caudata</taxon>
        <taxon>Salamandroidea</taxon>
        <taxon>Salamandridae</taxon>
        <taxon>Pleurodelinae</taxon>
        <taxon>Pleurodeles</taxon>
    </lineage>
</organism>
<evidence type="ECO:0000313" key="3">
    <source>
        <dbReference type="Proteomes" id="UP001066276"/>
    </source>
</evidence>
<feature type="region of interest" description="Disordered" evidence="1">
    <location>
        <begin position="47"/>
        <end position="78"/>
    </location>
</feature>
<protein>
    <submittedName>
        <fullName evidence="2">Uncharacterized protein</fullName>
    </submittedName>
</protein>
<evidence type="ECO:0000256" key="1">
    <source>
        <dbReference type="SAM" id="MobiDB-lite"/>
    </source>
</evidence>
<dbReference type="Proteomes" id="UP001066276">
    <property type="component" value="Chromosome 3_1"/>
</dbReference>
<dbReference type="EMBL" id="JANPWB010000005">
    <property type="protein sequence ID" value="KAJ1188011.1"/>
    <property type="molecule type" value="Genomic_DNA"/>
</dbReference>
<proteinExistence type="predicted"/>
<name>A0AAV7UH32_PLEWA</name>
<sequence length="78" mass="8668">MGGALLPWRWNHFCHRRLPTFLSCVGREGHKALIVALVPTDSVKGASQRQPLAHIDTTLVPTDSKKDARQRAQLTPLT</sequence>
<accession>A0AAV7UH32</accession>